<reference evidence="1 2" key="1">
    <citation type="submission" date="2019-03" db="EMBL/GenBank/DDBJ databases">
        <title>First draft genome of Liparis tanakae, snailfish: a comprehensive survey of snailfish specific genes.</title>
        <authorList>
            <person name="Kim W."/>
            <person name="Song I."/>
            <person name="Jeong J.-H."/>
            <person name="Kim D."/>
            <person name="Kim S."/>
            <person name="Ryu S."/>
            <person name="Song J.Y."/>
            <person name="Lee S.K."/>
        </authorList>
    </citation>
    <scope>NUCLEOTIDE SEQUENCE [LARGE SCALE GENOMIC DNA]</scope>
    <source>
        <tissue evidence="1">Muscle</tissue>
    </source>
</reference>
<evidence type="ECO:0000313" key="1">
    <source>
        <dbReference type="EMBL" id="TNN78216.1"/>
    </source>
</evidence>
<dbReference type="AlphaFoldDB" id="A0A4Z2IK18"/>
<sequence length="113" mass="12316">MLVNPEDTFDLPLTLEQHVERVIDAPLEAVWGREVGSGSLTEIETKDAQLSRRRRLPTALLSIAVCRASAVLSPIQGQPTVPYYSQLSISVLTVFINNFGDPRKPITGSSDPG</sequence>
<protein>
    <submittedName>
        <fullName evidence="1">Uncharacterized protein</fullName>
    </submittedName>
</protein>
<proteinExistence type="predicted"/>
<accession>A0A4Z2IK18</accession>
<comment type="caution">
    <text evidence="1">The sequence shown here is derived from an EMBL/GenBank/DDBJ whole genome shotgun (WGS) entry which is preliminary data.</text>
</comment>
<evidence type="ECO:0000313" key="2">
    <source>
        <dbReference type="Proteomes" id="UP000314294"/>
    </source>
</evidence>
<dbReference type="EMBL" id="SRLO01000075">
    <property type="protein sequence ID" value="TNN78216.1"/>
    <property type="molecule type" value="Genomic_DNA"/>
</dbReference>
<gene>
    <name evidence="1" type="ORF">EYF80_011456</name>
</gene>
<dbReference type="Proteomes" id="UP000314294">
    <property type="component" value="Unassembled WGS sequence"/>
</dbReference>
<organism evidence="1 2">
    <name type="scientific">Liparis tanakae</name>
    <name type="common">Tanaka's snailfish</name>
    <dbReference type="NCBI Taxonomy" id="230148"/>
    <lineage>
        <taxon>Eukaryota</taxon>
        <taxon>Metazoa</taxon>
        <taxon>Chordata</taxon>
        <taxon>Craniata</taxon>
        <taxon>Vertebrata</taxon>
        <taxon>Euteleostomi</taxon>
        <taxon>Actinopterygii</taxon>
        <taxon>Neopterygii</taxon>
        <taxon>Teleostei</taxon>
        <taxon>Neoteleostei</taxon>
        <taxon>Acanthomorphata</taxon>
        <taxon>Eupercaria</taxon>
        <taxon>Perciformes</taxon>
        <taxon>Cottioidei</taxon>
        <taxon>Cottales</taxon>
        <taxon>Liparidae</taxon>
        <taxon>Liparis</taxon>
    </lineage>
</organism>
<name>A0A4Z2IK18_9TELE</name>
<keyword evidence="2" id="KW-1185">Reference proteome</keyword>